<evidence type="ECO:0000259" key="1">
    <source>
        <dbReference type="Pfam" id="PF13175"/>
    </source>
</evidence>
<feature type="domain" description="Endonuclease GajA/Old nuclease/RecF-like AAA" evidence="1">
    <location>
        <begin position="1"/>
        <end position="64"/>
    </location>
</feature>
<sequence>MKLTRLRLKNFRCYKNEISFDFENLTAFIGRNDAGKSSVLEALDIFLNDDVPDKHDASKSGDGKNLLLFANSLIFQKV</sequence>
<reference evidence="2 3" key="1">
    <citation type="journal article" date="2018" name="Syst. Appl. Microbiol.">
        <title>Ereboglobus luteus gen. nov. sp. nov. from cockroach guts, and new insights into the oxygen relationship of the genera Opitutus and Didymococcus (Verrucomicrobia: Opitutaceae).</title>
        <authorList>
            <person name="Tegtmeier D."/>
            <person name="Belitz A."/>
            <person name="Radek R."/>
            <person name="Heimerl T."/>
            <person name="Brune A."/>
        </authorList>
    </citation>
    <scope>NUCLEOTIDE SEQUENCE [LARGE SCALE GENOMIC DNA]</scope>
    <source>
        <strain evidence="2 3">Ho45</strain>
    </source>
</reference>
<dbReference type="InterPro" id="IPR041685">
    <property type="entry name" value="AAA_GajA/Old/RecF-like"/>
</dbReference>
<dbReference type="PANTHER" id="PTHR32182:SF22">
    <property type="entry name" value="ATP-DEPENDENT ENDONUCLEASE, OLD FAMILY-RELATED"/>
    <property type="match status" value="1"/>
</dbReference>
<gene>
    <name evidence="2" type="ORF">CKA38_07115</name>
</gene>
<dbReference type="SUPFAM" id="SSF52540">
    <property type="entry name" value="P-loop containing nucleoside triphosphate hydrolases"/>
    <property type="match status" value="1"/>
</dbReference>
<dbReference type="InterPro" id="IPR027417">
    <property type="entry name" value="P-loop_NTPase"/>
</dbReference>
<accession>A0A2U8E2K9</accession>
<dbReference type="RefSeq" id="WP_108824853.1">
    <property type="nucleotide sequence ID" value="NZ_CP023004.1"/>
</dbReference>
<name>A0A2U8E2K9_9BACT</name>
<protein>
    <recommendedName>
        <fullName evidence="1">Endonuclease GajA/Old nuclease/RecF-like AAA domain-containing protein</fullName>
    </recommendedName>
</protein>
<keyword evidence="3" id="KW-1185">Reference proteome</keyword>
<dbReference type="GO" id="GO:0006302">
    <property type="term" value="P:double-strand break repair"/>
    <property type="evidence" value="ECO:0007669"/>
    <property type="project" value="TreeGrafter"/>
</dbReference>
<dbReference type="OrthoDB" id="86732at2"/>
<evidence type="ECO:0000313" key="3">
    <source>
        <dbReference type="Proteomes" id="UP000244896"/>
    </source>
</evidence>
<dbReference type="AlphaFoldDB" id="A0A2U8E2K9"/>
<proteinExistence type="predicted"/>
<dbReference type="PANTHER" id="PTHR32182">
    <property type="entry name" value="DNA REPLICATION AND REPAIR PROTEIN RECF"/>
    <property type="match status" value="1"/>
</dbReference>
<dbReference type="Proteomes" id="UP000244896">
    <property type="component" value="Chromosome"/>
</dbReference>
<dbReference type="EMBL" id="CP023004">
    <property type="protein sequence ID" value="AWI09040.1"/>
    <property type="molecule type" value="Genomic_DNA"/>
</dbReference>
<evidence type="ECO:0000313" key="2">
    <source>
        <dbReference type="EMBL" id="AWI09040.1"/>
    </source>
</evidence>
<dbReference type="Gene3D" id="3.40.50.300">
    <property type="entry name" value="P-loop containing nucleotide triphosphate hydrolases"/>
    <property type="match status" value="1"/>
</dbReference>
<organism evidence="2 3">
    <name type="scientific">Ereboglobus luteus</name>
    <dbReference type="NCBI Taxonomy" id="1796921"/>
    <lineage>
        <taxon>Bacteria</taxon>
        <taxon>Pseudomonadati</taxon>
        <taxon>Verrucomicrobiota</taxon>
        <taxon>Opitutia</taxon>
        <taxon>Opitutales</taxon>
        <taxon>Opitutaceae</taxon>
        <taxon>Ereboglobus</taxon>
    </lineage>
</organism>
<dbReference type="GO" id="GO:0000731">
    <property type="term" value="P:DNA synthesis involved in DNA repair"/>
    <property type="evidence" value="ECO:0007669"/>
    <property type="project" value="TreeGrafter"/>
</dbReference>
<dbReference type="Pfam" id="PF13175">
    <property type="entry name" value="AAA_15"/>
    <property type="match status" value="1"/>
</dbReference>
<dbReference type="KEGG" id="elut:CKA38_07115"/>